<dbReference type="InterPro" id="IPR007991">
    <property type="entry name" value="RNA_pol_I_trans_ini_fac_RRN3"/>
</dbReference>
<dbReference type="GO" id="GO:0006361">
    <property type="term" value="P:transcription initiation at RNA polymerase I promoter"/>
    <property type="evidence" value="ECO:0007669"/>
    <property type="project" value="InterPro"/>
</dbReference>
<feature type="region of interest" description="Disordered" evidence="2">
    <location>
        <begin position="702"/>
        <end position="757"/>
    </location>
</feature>
<sequence>MQTDSNDDVGGKAKHALSLSSADTKNKRLKELYQIPKCNLPPAAELAAIETFVVNAIRSQEPRNCNADTTTATSKPDATHSEAYKAILAALKRPNDPPMICKVLLALRTAGHGSVLSLLALRDNHAQLLHLVIRFVSTIPPTFDETFTGDPSVMLQVYKDYSLCDAHFNLLLAIVSAKSTHVVPVLTAVWKLLTNFGPLKDEEIIHRIHAMIFNVLRLVPKSNSDVYPIIASKFPFWLRDKESLVWYTKQSFKVLDYLPSIRQRLFELLIDKCVEIDVNIFIKDNGNVILDETEQLSANDDVEEGSYADTNPNKDKAQFKTSVDVLSDKLDALLEVLFDQIQSECNIGVSSTQQIYHELVQIFESTILTTHKSKFVQFCIFLPCGLEAQIVKNNGFVLEDVGGKSNKSPVTVLATNGEGCLNHEEEPVLYREFVSKLLQILVDPYRATTTRQSCACYLASFVSRAAFIGIDTVCESISALLTWAEAYIGSLGAYSVRAADARQQSEHHALFYTVCQAAFYVMSFRGNEAVEYYRKAVSHEAASTNGTADGNLDQDRDDPHFPDLECINLGGKRWTSLCGHALQPLRFCLESVRSEFLHMAHFYNLINEEVLNKLVSDAKRLSTGRVNKKAASSIKTAATLERRRQTGGVGGLGRGSNPLKSFFPFDPLLLRQSHGYIEPLYKYWEGPVEEEDVLVIDEIQRDGDPTFDIDDDESVEESDGEDDDSDDDDDDDDDDSDMDNSEALSDGEEYDRPSDLLTPDAYNIKLLQQKAWTETLKRPRSHSMDNGSW</sequence>
<dbReference type="PANTHER" id="PTHR12790:SF0">
    <property type="entry name" value="RNA POLYMERASE I-SPECIFIC TRANSCRIPTION INITIATION FACTOR RRN3-RELATED"/>
    <property type="match status" value="1"/>
</dbReference>
<dbReference type="Pfam" id="PF05327">
    <property type="entry name" value="RRN3"/>
    <property type="match status" value="2"/>
</dbReference>
<proteinExistence type="inferred from homology"/>
<dbReference type="PANTHER" id="PTHR12790">
    <property type="entry name" value="TRANSCRIPTION INITIATION FACTOR IA RRN3"/>
    <property type="match status" value="1"/>
</dbReference>
<dbReference type="EMBL" id="HBIX01016629">
    <property type="protein sequence ID" value="CAE0719274.1"/>
    <property type="molecule type" value="Transcribed_RNA"/>
</dbReference>
<dbReference type="GO" id="GO:0001181">
    <property type="term" value="F:RNA polymerase I general transcription initiation factor activity"/>
    <property type="evidence" value="ECO:0007669"/>
    <property type="project" value="InterPro"/>
</dbReference>
<evidence type="ECO:0008006" key="4">
    <source>
        <dbReference type="Google" id="ProtNLM"/>
    </source>
</evidence>
<accession>A0A7S4AL08</accession>
<evidence type="ECO:0000256" key="1">
    <source>
        <dbReference type="ARBA" id="ARBA00010098"/>
    </source>
</evidence>
<dbReference type="AlphaFoldDB" id="A0A7S4AL08"/>
<protein>
    <recommendedName>
        <fullName evidence="4">RNA polymerase I-specific transcription initiation factor RRN3</fullName>
    </recommendedName>
</protein>
<dbReference type="GO" id="GO:0005634">
    <property type="term" value="C:nucleus"/>
    <property type="evidence" value="ECO:0007669"/>
    <property type="project" value="TreeGrafter"/>
</dbReference>
<name>A0A7S4AL08_9STRA</name>
<dbReference type="GO" id="GO:0001042">
    <property type="term" value="F:RNA polymerase I core binding"/>
    <property type="evidence" value="ECO:0007669"/>
    <property type="project" value="TreeGrafter"/>
</dbReference>
<feature type="compositionally biased region" description="Acidic residues" evidence="2">
    <location>
        <begin position="705"/>
        <end position="749"/>
    </location>
</feature>
<evidence type="ECO:0000256" key="2">
    <source>
        <dbReference type="SAM" id="MobiDB-lite"/>
    </source>
</evidence>
<gene>
    <name evidence="3" type="ORF">PAUS00366_LOCUS12028</name>
</gene>
<organism evidence="3">
    <name type="scientific">Pseudo-nitzschia australis</name>
    <dbReference type="NCBI Taxonomy" id="44445"/>
    <lineage>
        <taxon>Eukaryota</taxon>
        <taxon>Sar</taxon>
        <taxon>Stramenopiles</taxon>
        <taxon>Ochrophyta</taxon>
        <taxon>Bacillariophyta</taxon>
        <taxon>Bacillariophyceae</taxon>
        <taxon>Bacillariophycidae</taxon>
        <taxon>Bacillariales</taxon>
        <taxon>Bacillariaceae</taxon>
        <taxon>Pseudo-nitzschia</taxon>
    </lineage>
</organism>
<reference evidence="3" key="1">
    <citation type="submission" date="2021-01" db="EMBL/GenBank/DDBJ databases">
        <authorList>
            <person name="Corre E."/>
            <person name="Pelletier E."/>
            <person name="Niang G."/>
            <person name="Scheremetjew M."/>
            <person name="Finn R."/>
            <person name="Kale V."/>
            <person name="Holt S."/>
            <person name="Cochrane G."/>
            <person name="Meng A."/>
            <person name="Brown T."/>
            <person name="Cohen L."/>
        </authorList>
    </citation>
    <scope>NUCLEOTIDE SEQUENCE</scope>
    <source>
        <strain evidence="3">10249 10 AB</strain>
    </source>
</reference>
<comment type="similarity">
    <text evidence="1">Belongs to the RRN3 family.</text>
</comment>
<evidence type="ECO:0000313" key="3">
    <source>
        <dbReference type="EMBL" id="CAE0719274.1"/>
    </source>
</evidence>